<reference evidence="1 2" key="1">
    <citation type="submission" date="2020-05" db="EMBL/GenBank/DDBJ databases">
        <title>Mucilaginibacter mali sp. nov.</title>
        <authorList>
            <person name="Kim H.S."/>
            <person name="Lee K.C."/>
            <person name="Suh M.K."/>
            <person name="Kim J.-S."/>
            <person name="Han K.-I."/>
            <person name="Eom M.K."/>
            <person name="Shin Y.K."/>
            <person name="Lee J.-S."/>
        </authorList>
    </citation>
    <scope>NUCLEOTIDE SEQUENCE [LARGE SCALE GENOMIC DNA]</scope>
    <source>
        <strain evidence="1 2">G2-14</strain>
    </source>
</reference>
<dbReference type="KEGG" id="mmab:HQ865_19720"/>
<organism evidence="1 2">
    <name type="scientific">Mucilaginibacter mali</name>
    <dbReference type="NCBI Taxonomy" id="2740462"/>
    <lineage>
        <taxon>Bacteria</taxon>
        <taxon>Pseudomonadati</taxon>
        <taxon>Bacteroidota</taxon>
        <taxon>Sphingobacteriia</taxon>
        <taxon>Sphingobacteriales</taxon>
        <taxon>Sphingobacteriaceae</taxon>
        <taxon>Mucilaginibacter</taxon>
    </lineage>
</organism>
<dbReference type="Proteomes" id="UP000505355">
    <property type="component" value="Chromosome"/>
</dbReference>
<keyword evidence="2" id="KW-1185">Reference proteome</keyword>
<evidence type="ECO:0000313" key="2">
    <source>
        <dbReference type="Proteomes" id="UP000505355"/>
    </source>
</evidence>
<sequence>MNTTQTVLAVLLLGACLQVDAQKLPGVQQKSVYAPSDIKIDGKNTEWNDKFQAYNKVTQLYYTLSNDNTSLYLTIYTPDIFTIEKVFAGGISFSVKEKSSKSDPIVITYPTVGRSMGTDMIRNIKEIDDNKYDKDFVNSKFSVASLGIFLKKPGSLIDTILSFNNNLGIRVAGLFNEHKALTCELKVPLAALGQNINIDAIAYEVRLPGAKVPAGAGNRQLVAGINLGGGSAPPPPSDAALLEMFSPTYFSGTYIMARK</sequence>
<name>A0A7D4TZ47_9SPHI</name>
<evidence type="ECO:0000313" key="1">
    <source>
        <dbReference type="EMBL" id="QKJ31897.1"/>
    </source>
</evidence>
<proteinExistence type="predicted"/>
<protein>
    <submittedName>
        <fullName evidence="1">Uncharacterized protein</fullName>
    </submittedName>
</protein>
<accession>A0A7D4TZ47</accession>
<dbReference type="AlphaFoldDB" id="A0A7D4TZ47"/>
<gene>
    <name evidence="1" type="ORF">HQ865_19720</name>
</gene>
<dbReference type="EMBL" id="CP054139">
    <property type="protein sequence ID" value="QKJ31897.1"/>
    <property type="molecule type" value="Genomic_DNA"/>
</dbReference>
<dbReference type="RefSeq" id="WP_173416551.1">
    <property type="nucleotide sequence ID" value="NZ_CP054139.1"/>
</dbReference>